<evidence type="ECO:0000256" key="2">
    <source>
        <dbReference type="ARBA" id="ARBA00006464"/>
    </source>
</evidence>
<sequence>MRDMELNAKYVVDQRAMFNNVPGYYCVGKRLFDICASLLAIVLLSPVFLLVAVLIKLDSRGPVFFHQSRMGLMGRPFNMHKFRSMVPDAEQRFNEVEDMNEISGFMFKVRNDPRITRVGRIIRKTSIDELPQLFNVLKGEMSMVGPRPPIDREVQKYHAWHNLRLSVKPGITGLWQVSGRNDIGFEEMCRLDLKYIRERTLWKDIKIIIKTVPVLLGDSRAS</sequence>
<evidence type="ECO:0000256" key="1">
    <source>
        <dbReference type="ARBA" id="ARBA00004141"/>
    </source>
</evidence>
<accession>A0A1V4SLR1</accession>
<reference evidence="9 10" key="1">
    <citation type="submission" date="2017-03" db="EMBL/GenBank/DDBJ databases">
        <title>Genome sequence of Clostridium hungatei DSM 14427.</title>
        <authorList>
            <person name="Poehlein A."/>
            <person name="Daniel R."/>
        </authorList>
    </citation>
    <scope>NUCLEOTIDE SEQUENCE [LARGE SCALE GENOMIC DNA]</scope>
    <source>
        <strain evidence="9 10">DSM 14427</strain>
    </source>
</reference>
<dbReference type="InterPro" id="IPR003362">
    <property type="entry name" value="Bact_transf"/>
</dbReference>
<keyword evidence="3 9" id="KW-0808">Transferase</keyword>
<dbReference type="AlphaFoldDB" id="A0A1V4SLR1"/>
<dbReference type="GO" id="GO:0016020">
    <property type="term" value="C:membrane"/>
    <property type="evidence" value="ECO:0007669"/>
    <property type="project" value="UniProtKB-SubCell"/>
</dbReference>
<organism evidence="9 10">
    <name type="scientific">Ruminiclostridium hungatei</name>
    <name type="common">Clostridium hungatei</name>
    <dbReference type="NCBI Taxonomy" id="48256"/>
    <lineage>
        <taxon>Bacteria</taxon>
        <taxon>Bacillati</taxon>
        <taxon>Bacillota</taxon>
        <taxon>Clostridia</taxon>
        <taxon>Eubacteriales</taxon>
        <taxon>Oscillospiraceae</taxon>
        <taxon>Ruminiclostridium</taxon>
    </lineage>
</organism>
<comment type="subcellular location">
    <subcellularLocation>
        <location evidence="1">Membrane</location>
        <topology evidence="1">Multi-pass membrane protein</topology>
    </subcellularLocation>
</comment>
<evidence type="ECO:0000256" key="7">
    <source>
        <dbReference type="SAM" id="Phobius"/>
    </source>
</evidence>
<dbReference type="EMBL" id="MZGX01000007">
    <property type="protein sequence ID" value="OPX44808.1"/>
    <property type="molecule type" value="Genomic_DNA"/>
</dbReference>
<dbReference type="Pfam" id="PF02397">
    <property type="entry name" value="Bac_transf"/>
    <property type="match status" value="1"/>
</dbReference>
<dbReference type="OrthoDB" id="9808602at2"/>
<feature type="domain" description="Bacterial sugar transferase" evidence="8">
    <location>
        <begin position="29"/>
        <end position="216"/>
    </location>
</feature>
<dbReference type="PANTHER" id="PTHR30576">
    <property type="entry name" value="COLANIC BIOSYNTHESIS UDP-GLUCOSE LIPID CARRIER TRANSFERASE"/>
    <property type="match status" value="1"/>
</dbReference>
<proteinExistence type="inferred from homology"/>
<dbReference type="STRING" id="48256.CLHUN_13620"/>
<gene>
    <name evidence="9" type="primary">epsL_1</name>
    <name evidence="9" type="ORF">CLHUN_13620</name>
</gene>
<evidence type="ECO:0000313" key="10">
    <source>
        <dbReference type="Proteomes" id="UP000191554"/>
    </source>
</evidence>
<evidence type="ECO:0000259" key="8">
    <source>
        <dbReference type="Pfam" id="PF02397"/>
    </source>
</evidence>
<dbReference type="EC" id="2.-.-.-" evidence="9"/>
<feature type="transmembrane region" description="Helical" evidence="7">
    <location>
        <begin position="31"/>
        <end position="55"/>
    </location>
</feature>
<dbReference type="GO" id="GO:0016780">
    <property type="term" value="F:phosphotransferase activity, for other substituted phosphate groups"/>
    <property type="evidence" value="ECO:0007669"/>
    <property type="project" value="TreeGrafter"/>
</dbReference>
<evidence type="ECO:0000256" key="4">
    <source>
        <dbReference type="ARBA" id="ARBA00022692"/>
    </source>
</evidence>
<dbReference type="Proteomes" id="UP000191554">
    <property type="component" value="Unassembled WGS sequence"/>
</dbReference>
<keyword evidence="10" id="KW-1185">Reference proteome</keyword>
<comment type="caution">
    <text evidence="9">The sequence shown here is derived from an EMBL/GenBank/DDBJ whole genome shotgun (WGS) entry which is preliminary data.</text>
</comment>
<keyword evidence="5 7" id="KW-1133">Transmembrane helix</keyword>
<evidence type="ECO:0000256" key="6">
    <source>
        <dbReference type="ARBA" id="ARBA00023136"/>
    </source>
</evidence>
<dbReference type="InterPro" id="IPR017475">
    <property type="entry name" value="EPS_sugar_tfrase"/>
</dbReference>
<evidence type="ECO:0000256" key="5">
    <source>
        <dbReference type="ARBA" id="ARBA00022989"/>
    </source>
</evidence>
<dbReference type="PANTHER" id="PTHR30576:SF10">
    <property type="entry name" value="SLL5057 PROTEIN"/>
    <property type="match status" value="1"/>
</dbReference>
<evidence type="ECO:0000313" key="9">
    <source>
        <dbReference type="EMBL" id="OPX44808.1"/>
    </source>
</evidence>
<dbReference type="NCBIfam" id="TIGR03025">
    <property type="entry name" value="EPS_sugtrans"/>
    <property type="match status" value="1"/>
</dbReference>
<evidence type="ECO:0000256" key="3">
    <source>
        <dbReference type="ARBA" id="ARBA00022679"/>
    </source>
</evidence>
<protein>
    <submittedName>
        <fullName evidence="9">Putative sugar transferase EpsL</fullName>
        <ecNumber evidence="9">2.-.-.-</ecNumber>
    </submittedName>
</protein>
<comment type="similarity">
    <text evidence="2">Belongs to the bacterial sugar transferase family.</text>
</comment>
<keyword evidence="6 7" id="KW-0472">Membrane</keyword>
<keyword evidence="4 7" id="KW-0812">Transmembrane</keyword>
<dbReference type="RefSeq" id="WP_080063809.1">
    <property type="nucleotide sequence ID" value="NZ_MZGX01000007.1"/>
</dbReference>
<name>A0A1V4SLR1_RUMHU</name>